<dbReference type="GO" id="GO:0005789">
    <property type="term" value="C:endoplasmic reticulum membrane"/>
    <property type="evidence" value="ECO:0007669"/>
    <property type="project" value="UniProtKB-SubCell"/>
</dbReference>
<comment type="subcellular location">
    <subcellularLocation>
        <location evidence="2">Endoplasmic reticulum membrane</location>
        <topology evidence="2">Multi-pass membrane protein</topology>
    </subcellularLocation>
</comment>
<dbReference type="PROSITE" id="PS50089">
    <property type="entry name" value="ZF_RING_2"/>
    <property type="match status" value="1"/>
</dbReference>
<protein>
    <recommendedName>
        <fullName evidence="5">RING-type E3 ubiquitin transferase</fullName>
        <ecNumber evidence="5">2.3.2.27</ecNumber>
    </recommendedName>
</protein>
<dbReference type="OrthoDB" id="7759664at2759"/>
<proteinExistence type="inferred from homology"/>
<dbReference type="InterPro" id="IPR013083">
    <property type="entry name" value="Znf_RING/FYVE/PHD"/>
</dbReference>
<evidence type="ECO:0000256" key="5">
    <source>
        <dbReference type="ARBA" id="ARBA00012483"/>
    </source>
</evidence>
<evidence type="ECO:0000313" key="18">
    <source>
        <dbReference type="EMBL" id="PWN27998.1"/>
    </source>
</evidence>
<dbReference type="PANTHER" id="PTHR22763">
    <property type="entry name" value="RING ZINC FINGER PROTEIN"/>
    <property type="match status" value="1"/>
</dbReference>
<dbReference type="CDD" id="cd16479">
    <property type="entry name" value="RING-H2_synoviolin"/>
    <property type="match status" value="1"/>
</dbReference>
<evidence type="ECO:0000256" key="13">
    <source>
        <dbReference type="ARBA" id="ARBA00022989"/>
    </source>
</evidence>
<dbReference type="SUPFAM" id="SSF57850">
    <property type="entry name" value="RING/U-box"/>
    <property type="match status" value="1"/>
</dbReference>
<feature type="transmembrane region" description="Helical" evidence="16">
    <location>
        <begin position="236"/>
        <end position="257"/>
    </location>
</feature>
<evidence type="ECO:0000256" key="10">
    <source>
        <dbReference type="ARBA" id="ARBA00022786"/>
    </source>
</evidence>
<keyword evidence="7 16" id="KW-0812">Transmembrane</keyword>
<evidence type="ECO:0000256" key="8">
    <source>
        <dbReference type="ARBA" id="ARBA00022723"/>
    </source>
</evidence>
<comment type="pathway">
    <text evidence="3">Protein modification; protein ubiquitination.</text>
</comment>
<dbReference type="AlphaFoldDB" id="A0A316UT78"/>
<dbReference type="RefSeq" id="XP_025362610.1">
    <property type="nucleotide sequence ID" value="XM_025504396.1"/>
</dbReference>
<reference evidence="18 19" key="1">
    <citation type="journal article" date="2018" name="Mol. Biol. Evol.">
        <title>Broad Genomic Sampling Reveals a Smut Pathogenic Ancestry of the Fungal Clade Ustilaginomycotina.</title>
        <authorList>
            <person name="Kijpornyongpan T."/>
            <person name="Mondo S.J."/>
            <person name="Barry K."/>
            <person name="Sandor L."/>
            <person name="Lee J."/>
            <person name="Lipzen A."/>
            <person name="Pangilinan J."/>
            <person name="LaButti K."/>
            <person name="Hainaut M."/>
            <person name="Henrissat B."/>
            <person name="Grigoriev I.V."/>
            <person name="Spatafora J.W."/>
            <person name="Aime M.C."/>
        </authorList>
    </citation>
    <scope>NUCLEOTIDE SEQUENCE [LARGE SCALE GENOMIC DNA]</scope>
    <source>
        <strain evidence="18 19">MCA 5214</strain>
    </source>
</reference>
<dbReference type="GeneID" id="37026219"/>
<keyword evidence="11" id="KW-0256">Endoplasmic reticulum</keyword>
<keyword evidence="6" id="KW-0808">Transferase</keyword>
<evidence type="ECO:0000256" key="15">
    <source>
        <dbReference type="PROSITE-ProRule" id="PRU00175"/>
    </source>
</evidence>
<evidence type="ECO:0000256" key="9">
    <source>
        <dbReference type="ARBA" id="ARBA00022771"/>
    </source>
</evidence>
<feature type="domain" description="RING-type" evidence="17">
    <location>
        <begin position="303"/>
        <end position="354"/>
    </location>
</feature>
<keyword evidence="13 16" id="KW-1133">Transmembrane helix</keyword>
<evidence type="ECO:0000256" key="2">
    <source>
        <dbReference type="ARBA" id="ARBA00004477"/>
    </source>
</evidence>
<dbReference type="InterPro" id="IPR050731">
    <property type="entry name" value="HRD1_E3_ubiq-ligases"/>
</dbReference>
<feature type="transmembrane region" description="Helical" evidence="16">
    <location>
        <begin position="149"/>
        <end position="170"/>
    </location>
</feature>
<evidence type="ECO:0000256" key="7">
    <source>
        <dbReference type="ARBA" id="ARBA00022692"/>
    </source>
</evidence>
<name>A0A316UT78_9BASI</name>
<keyword evidence="12" id="KW-0862">Zinc</keyword>
<keyword evidence="14 16" id="KW-0472">Membrane</keyword>
<organism evidence="18 19">
    <name type="scientific">Jaminaea rosea</name>
    <dbReference type="NCBI Taxonomy" id="1569628"/>
    <lineage>
        <taxon>Eukaryota</taxon>
        <taxon>Fungi</taxon>
        <taxon>Dikarya</taxon>
        <taxon>Basidiomycota</taxon>
        <taxon>Ustilaginomycotina</taxon>
        <taxon>Exobasidiomycetes</taxon>
        <taxon>Microstromatales</taxon>
        <taxon>Microstromatales incertae sedis</taxon>
        <taxon>Jaminaea</taxon>
    </lineage>
</organism>
<comment type="similarity">
    <text evidence="4">Belongs to the HRD1 family.</text>
</comment>
<keyword evidence="9 15" id="KW-0863">Zinc-finger</keyword>
<dbReference type="GO" id="GO:0016567">
    <property type="term" value="P:protein ubiquitination"/>
    <property type="evidence" value="ECO:0007669"/>
    <property type="project" value="UniProtKB-UniPathway"/>
</dbReference>
<feature type="non-terminal residue" evidence="18">
    <location>
        <position position="354"/>
    </location>
</feature>
<evidence type="ECO:0000256" key="3">
    <source>
        <dbReference type="ARBA" id="ARBA00004906"/>
    </source>
</evidence>
<dbReference type="Pfam" id="PF25563">
    <property type="entry name" value="TPR_SYVN1_N"/>
    <property type="match status" value="1"/>
</dbReference>
<sequence length="354" mass="40349">MPPATTSPLAQHRLALYGSASLVATSAVVMRAFKERANFYAATVWLGRSNGCILVLVNFGIFCTILFGKFCQAVFFGQLRPIEVEHLYERSWYAVTETLLAMTIFRDQFDASFIILFGTLLFLKVFHWLCADRVELMEQSPSLSRLFHARMVSVLWTLFCLDLFLVAFAIEVLILEQQRMGIMIMFASEFTILTATLWSTIAKYVLNCVDLRSDEPWEGKSMYVSAVDLVTDFLKLATYLCFFSLILTYYGLPLNIVRDVYVTGRSFFGRIRDLLRYRAATRNMDTRFPNATAEDLARTDATCIICRDEMVARGEGEFTPPGAVNDTPKKLACGHVFHFNCLRSWLERQQSCPT</sequence>
<keyword evidence="8" id="KW-0479">Metal-binding</keyword>
<dbReference type="InterPro" id="IPR024766">
    <property type="entry name" value="Znf_RING_H2"/>
</dbReference>
<accession>A0A316UT78</accession>
<evidence type="ECO:0000256" key="6">
    <source>
        <dbReference type="ARBA" id="ARBA00022679"/>
    </source>
</evidence>
<dbReference type="EC" id="2.3.2.27" evidence="5"/>
<dbReference type="Pfam" id="PF12678">
    <property type="entry name" value="zf-rbx1"/>
    <property type="match status" value="1"/>
</dbReference>
<evidence type="ECO:0000256" key="12">
    <source>
        <dbReference type="ARBA" id="ARBA00022833"/>
    </source>
</evidence>
<comment type="catalytic activity">
    <reaction evidence="1">
        <text>S-ubiquitinyl-[E2 ubiquitin-conjugating enzyme]-L-cysteine + [acceptor protein]-L-lysine = [E2 ubiquitin-conjugating enzyme]-L-cysteine + N(6)-ubiquitinyl-[acceptor protein]-L-lysine.</text>
        <dbReference type="EC" id="2.3.2.27"/>
    </reaction>
</comment>
<evidence type="ECO:0000256" key="16">
    <source>
        <dbReference type="SAM" id="Phobius"/>
    </source>
</evidence>
<feature type="transmembrane region" description="Helical" evidence="16">
    <location>
        <begin position="53"/>
        <end position="76"/>
    </location>
</feature>
<feature type="transmembrane region" description="Helical" evidence="16">
    <location>
        <begin position="14"/>
        <end position="33"/>
    </location>
</feature>
<feature type="transmembrane region" description="Helical" evidence="16">
    <location>
        <begin position="182"/>
        <end position="206"/>
    </location>
</feature>
<dbReference type="GO" id="GO:0043161">
    <property type="term" value="P:proteasome-mediated ubiquitin-dependent protein catabolic process"/>
    <property type="evidence" value="ECO:0007669"/>
    <property type="project" value="TreeGrafter"/>
</dbReference>
<dbReference type="EMBL" id="KZ819666">
    <property type="protein sequence ID" value="PWN27998.1"/>
    <property type="molecule type" value="Genomic_DNA"/>
</dbReference>
<dbReference type="Gene3D" id="3.30.40.10">
    <property type="entry name" value="Zinc/RING finger domain, C3HC4 (zinc finger)"/>
    <property type="match status" value="1"/>
</dbReference>
<dbReference type="UniPathway" id="UPA00143"/>
<dbReference type="InterPro" id="IPR057992">
    <property type="entry name" value="TPR_SYVN1_N"/>
</dbReference>
<evidence type="ECO:0000256" key="4">
    <source>
        <dbReference type="ARBA" id="ARBA00010089"/>
    </source>
</evidence>
<evidence type="ECO:0000259" key="17">
    <source>
        <dbReference type="PROSITE" id="PS50089"/>
    </source>
</evidence>
<feature type="transmembrane region" description="Helical" evidence="16">
    <location>
        <begin position="109"/>
        <end position="129"/>
    </location>
</feature>
<dbReference type="InterPro" id="IPR001841">
    <property type="entry name" value="Znf_RING"/>
</dbReference>
<evidence type="ECO:0000256" key="11">
    <source>
        <dbReference type="ARBA" id="ARBA00022824"/>
    </source>
</evidence>
<keyword evidence="19" id="KW-1185">Reference proteome</keyword>
<dbReference type="Proteomes" id="UP000245884">
    <property type="component" value="Unassembled WGS sequence"/>
</dbReference>
<gene>
    <name evidence="18" type="ORF">BDZ90DRAFT_219316</name>
</gene>
<evidence type="ECO:0000313" key="19">
    <source>
        <dbReference type="Proteomes" id="UP000245884"/>
    </source>
</evidence>
<dbReference type="GO" id="GO:0036503">
    <property type="term" value="P:ERAD pathway"/>
    <property type="evidence" value="ECO:0007669"/>
    <property type="project" value="TreeGrafter"/>
</dbReference>
<keyword evidence="10" id="KW-0833">Ubl conjugation pathway</keyword>
<dbReference type="GO" id="GO:0008270">
    <property type="term" value="F:zinc ion binding"/>
    <property type="evidence" value="ECO:0007669"/>
    <property type="project" value="UniProtKB-KW"/>
</dbReference>
<dbReference type="InterPro" id="IPR058051">
    <property type="entry name" value="Znf_RING_synoviolin"/>
</dbReference>
<evidence type="ECO:0000256" key="1">
    <source>
        <dbReference type="ARBA" id="ARBA00000900"/>
    </source>
</evidence>
<evidence type="ECO:0000256" key="14">
    <source>
        <dbReference type="ARBA" id="ARBA00023136"/>
    </source>
</evidence>
<dbReference type="STRING" id="1569628.A0A316UT78"/>
<dbReference type="GO" id="GO:0061630">
    <property type="term" value="F:ubiquitin protein ligase activity"/>
    <property type="evidence" value="ECO:0007669"/>
    <property type="project" value="UniProtKB-EC"/>
</dbReference>
<dbReference type="PANTHER" id="PTHR22763:SF184">
    <property type="entry name" value="E3 UBIQUITIN-PROTEIN LIGASE SYNOVIOLIN"/>
    <property type="match status" value="1"/>
</dbReference>